<dbReference type="GO" id="GO:0016491">
    <property type="term" value="F:oxidoreductase activity"/>
    <property type="evidence" value="ECO:0007669"/>
    <property type="project" value="InterPro"/>
</dbReference>
<keyword evidence="1" id="KW-0285">Flavoprotein</keyword>
<reference evidence="4 7" key="1">
    <citation type="submission" date="2021-01" db="EMBL/GenBank/DDBJ databases">
        <title>Sequencing the genomes of 1000 actinobacteria strains.</title>
        <authorList>
            <person name="Klenk H.-P."/>
        </authorList>
    </citation>
    <scope>NUCLEOTIDE SEQUENCE [LARGE SCALE GENOMIC DNA]</scope>
    <source>
        <strain evidence="4 7">DSM 44581</strain>
    </source>
</reference>
<dbReference type="Gene3D" id="3.40.50.360">
    <property type="match status" value="1"/>
</dbReference>
<keyword evidence="7" id="KW-1185">Reference proteome</keyword>
<dbReference type="SUPFAM" id="SSF52218">
    <property type="entry name" value="Flavoproteins"/>
    <property type="match status" value="1"/>
</dbReference>
<evidence type="ECO:0000259" key="3">
    <source>
        <dbReference type="Pfam" id="PF03358"/>
    </source>
</evidence>
<dbReference type="InterPro" id="IPR005025">
    <property type="entry name" value="FMN_Rdtase-like_dom"/>
</dbReference>
<organism evidence="5 6">
    <name type="scientific">Saccharothrix algeriensis</name>
    <dbReference type="NCBI Taxonomy" id="173560"/>
    <lineage>
        <taxon>Bacteria</taxon>
        <taxon>Bacillati</taxon>
        <taxon>Actinomycetota</taxon>
        <taxon>Actinomycetes</taxon>
        <taxon>Pseudonocardiales</taxon>
        <taxon>Pseudonocardiaceae</taxon>
        <taxon>Saccharothrix</taxon>
    </lineage>
</organism>
<keyword evidence="2" id="KW-0288">FMN</keyword>
<gene>
    <name evidence="5" type="ORF">J7S33_32280</name>
    <name evidence="4" type="ORF">JOE68_006161</name>
</gene>
<evidence type="ECO:0000313" key="7">
    <source>
        <dbReference type="Proteomes" id="UP001195724"/>
    </source>
</evidence>
<dbReference type="EMBL" id="JAFBCL010000001">
    <property type="protein sequence ID" value="MBM7815296.1"/>
    <property type="molecule type" value="Genomic_DNA"/>
</dbReference>
<evidence type="ECO:0000256" key="1">
    <source>
        <dbReference type="ARBA" id="ARBA00022630"/>
    </source>
</evidence>
<evidence type="ECO:0000313" key="4">
    <source>
        <dbReference type="EMBL" id="MBM7815296.1"/>
    </source>
</evidence>
<name>A0A8T8I6Y9_9PSEU</name>
<dbReference type="PANTHER" id="PTHR43278:SF4">
    <property type="entry name" value="NAD(P)H-DEPENDENT FMN-CONTAINING OXIDOREDUCTASE YWQN-RELATED"/>
    <property type="match status" value="1"/>
</dbReference>
<dbReference type="Proteomes" id="UP000671828">
    <property type="component" value="Chromosome"/>
</dbReference>
<evidence type="ECO:0000313" key="5">
    <source>
        <dbReference type="EMBL" id="QTR06536.1"/>
    </source>
</evidence>
<dbReference type="Pfam" id="PF03358">
    <property type="entry name" value="FMN_red"/>
    <property type="match status" value="1"/>
</dbReference>
<reference evidence="5" key="2">
    <citation type="submission" date="2021-04" db="EMBL/GenBank/DDBJ databases">
        <title>Saccharothrix algeriensis WGS.</title>
        <authorList>
            <person name="Stuskova K."/>
            <person name="Hakalova E."/>
            <person name="Tebbal A.B."/>
            <person name="Eichmeier A."/>
        </authorList>
    </citation>
    <scope>NUCLEOTIDE SEQUENCE</scope>
    <source>
        <strain evidence="5">NRRL B-24137</strain>
    </source>
</reference>
<dbReference type="Proteomes" id="UP001195724">
    <property type="component" value="Unassembled WGS sequence"/>
</dbReference>
<protein>
    <submittedName>
        <fullName evidence="4">Multimeric flavodoxin WrbA</fullName>
    </submittedName>
    <submittedName>
        <fullName evidence="5">NAD(P)H-dependent oxidoreductase</fullName>
    </submittedName>
</protein>
<accession>A0A8T8I6Y9</accession>
<dbReference type="RefSeq" id="WP_204845827.1">
    <property type="nucleotide sequence ID" value="NZ_JAFBCL010000001.1"/>
</dbReference>
<evidence type="ECO:0000256" key="2">
    <source>
        <dbReference type="ARBA" id="ARBA00022643"/>
    </source>
</evidence>
<evidence type="ECO:0000313" key="6">
    <source>
        <dbReference type="Proteomes" id="UP000671828"/>
    </source>
</evidence>
<dbReference type="InterPro" id="IPR051796">
    <property type="entry name" value="ISF_SsuE-like"/>
</dbReference>
<feature type="domain" description="NADPH-dependent FMN reductase-like" evidence="3">
    <location>
        <begin position="5"/>
        <end position="127"/>
    </location>
</feature>
<sequence length="183" mass="19969">MSSFLFVLGSSRRDGNTEQLARHAARRLPADVEQRWLWLGDLPLPTFADTRHDDPLPPPAGNEAALLEATLAATDVVIASPVYWYSVSSSTKTYLDYWSAWLRVPGLGFKRRMADKALWGVSVLAERDPAQADPLEGVLRRCAGYLGMRWAGLLLGNGSKPGDVAADTAALARAEDFFAPARV</sequence>
<dbReference type="AlphaFoldDB" id="A0A8T8I6Y9"/>
<dbReference type="EMBL" id="CP072788">
    <property type="protein sequence ID" value="QTR06536.1"/>
    <property type="molecule type" value="Genomic_DNA"/>
</dbReference>
<proteinExistence type="predicted"/>
<dbReference type="InterPro" id="IPR029039">
    <property type="entry name" value="Flavoprotein-like_sf"/>
</dbReference>
<dbReference type="PANTHER" id="PTHR43278">
    <property type="entry name" value="NAD(P)H-DEPENDENT FMN-CONTAINING OXIDOREDUCTASE YWQN-RELATED"/>
    <property type="match status" value="1"/>
</dbReference>